<feature type="chain" id="PRO_5044632042" evidence="2">
    <location>
        <begin position="21"/>
        <end position="853"/>
    </location>
</feature>
<gene>
    <name evidence="5 7" type="ORF">P152DRAFT_119432</name>
</gene>
<feature type="signal peptide" evidence="2">
    <location>
        <begin position="1"/>
        <end position="20"/>
    </location>
</feature>
<feature type="domain" description="Glutaminase A central" evidence="3">
    <location>
        <begin position="360"/>
        <end position="482"/>
    </location>
</feature>
<proteinExistence type="predicted"/>
<dbReference type="InterPro" id="IPR032514">
    <property type="entry name" value="GtaA_central"/>
</dbReference>
<organism evidence="5">
    <name type="scientific">Eremomyces bilateralis CBS 781.70</name>
    <dbReference type="NCBI Taxonomy" id="1392243"/>
    <lineage>
        <taxon>Eukaryota</taxon>
        <taxon>Fungi</taxon>
        <taxon>Dikarya</taxon>
        <taxon>Ascomycota</taxon>
        <taxon>Pezizomycotina</taxon>
        <taxon>Dothideomycetes</taxon>
        <taxon>Dothideomycetes incertae sedis</taxon>
        <taxon>Eremomycetales</taxon>
        <taxon>Eremomycetaceae</taxon>
        <taxon>Eremomyces</taxon>
    </lineage>
</organism>
<accession>A0A6G1GE04</accession>
<reference evidence="7" key="2">
    <citation type="submission" date="2020-04" db="EMBL/GenBank/DDBJ databases">
        <authorList>
            <consortium name="NCBI Genome Project"/>
        </authorList>
    </citation>
    <scope>NUCLEOTIDE SEQUENCE</scope>
    <source>
        <strain evidence="7">CBS 781.70</strain>
    </source>
</reference>
<dbReference type="PANTHER" id="PTHR31987">
    <property type="entry name" value="GLUTAMINASE A-RELATED"/>
    <property type="match status" value="1"/>
</dbReference>
<evidence type="ECO:0000259" key="3">
    <source>
        <dbReference type="Pfam" id="PF16335"/>
    </source>
</evidence>
<dbReference type="Proteomes" id="UP000504638">
    <property type="component" value="Unplaced"/>
</dbReference>
<dbReference type="EMBL" id="ML975150">
    <property type="protein sequence ID" value="KAF1816327.1"/>
    <property type="molecule type" value="Genomic_DNA"/>
</dbReference>
<dbReference type="InterPro" id="IPR052743">
    <property type="entry name" value="Glutaminase_GtaA"/>
</dbReference>
<reference evidence="5 7" key="1">
    <citation type="submission" date="2020-01" db="EMBL/GenBank/DDBJ databases">
        <authorList>
            <consortium name="DOE Joint Genome Institute"/>
            <person name="Haridas S."/>
            <person name="Albert R."/>
            <person name="Binder M."/>
            <person name="Bloem J."/>
            <person name="Labutti K."/>
            <person name="Salamov A."/>
            <person name="Andreopoulos B."/>
            <person name="Baker S.E."/>
            <person name="Barry K."/>
            <person name="Bills G."/>
            <person name="Bluhm B.H."/>
            <person name="Cannon C."/>
            <person name="Castanera R."/>
            <person name="Culley D.E."/>
            <person name="Daum C."/>
            <person name="Ezra D."/>
            <person name="Gonzalez J.B."/>
            <person name="Henrissat B."/>
            <person name="Kuo A."/>
            <person name="Liang C."/>
            <person name="Lipzen A."/>
            <person name="Lutzoni F."/>
            <person name="Magnuson J."/>
            <person name="Mondo S."/>
            <person name="Nolan M."/>
            <person name="Ohm R."/>
            <person name="Pangilinan J."/>
            <person name="Park H.-J."/>
            <person name="Ramirez L."/>
            <person name="Alfaro M."/>
            <person name="Sun H."/>
            <person name="Tritt A."/>
            <person name="Yoshinaga Y."/>
            <person name="Zwiers L.-H."/>
            <person name="Turgeon B.G."/>
            <person name="Goodwin S.B."/>
            <person name="Spatafora J.W."/>
            <person name="Crous P.W."/>
            <person name="Grigoriev I.V."/>
        </authorList>
    </citation>
    <scope>NUCLEOTIDE SEQUENCE</scope>
    <source>
        <strain evidence="5 7">CBS 781.70</strain>
    </source>
</reference>
<evidence type="ECO:0000256" key="2">
    <source>
        <dbReference type="SAM" id="SignalP"/>
    </source>
</evidence>
<evidence type="ECO:0000313" key="5">
    <source>
        <dbReference type="EMBL" id="KAF1816327.1"/>
    </source>
</evidence>
<dbReference type="Pfam" id="PF16335">
    <property type="entry name" value="GtaA_6_Hairpin"/>
    <property type="match status" value="3"/>
</dbReference>
<evidence type="ECO:0000259" key="4">
    <source>
        <dbReference type="Pfam" id="PF17168"/>
    </source>
</evidence>
<dbReference type="RefSeq" id="XP_033537958.1">
    <property type="nucleotide sequence ID" value="XM_033673690.1"/>
</dbReference>
<dbReference type="PANTHER" id="PTHR31987:SF12">
    <property type="entry name" value="PUTATIVE (AFU_ORTHOLOGUE AFUA_3G10910)-RELATED"/>
    <property type="match status" value="1"/>
</dbReference>
<dbReference type="InterPro" id="IPR033433">
    <property type="entry name" value="GtaA_N"/>
</dbReference>
<keyword evidence="2" id="KW-0732">Signal</keyword>
<name>A0A6G1GE04_9PEZI</name>
<sequence>MAGHVASLVAAALAVGTACASTLTPPTLPLTVRNPYFSTWLGNARDVPWNKWPMFYTGQEIGFSVLASVPSSNLAYPLLGRPQDSLEARPDAGYNVSFPNYRGASYDASTTNLTYEIPSPSHSNTSEPVEIVLSFLSPITPTSTVRQSIPATYLSIYASGSFDVVLSVDLNGLWVSGDTSSEIEWQLEHFELDSNRSLKTWMVKRRSEALFTEHWDRGEWGTLAFSAPSDVHYESGNAAKIRQRFSRTGVLQNENDSNFRSIMDDEPVFAFSKTFNLGSSVHDTSSKSSESTLFTIAHIQDPVVQYASSRGLTNMRPLWKSYFLTDEAMITYHYKDFEKAKKLAADYSDRLAEDAFKSGSHNYRDIVALSARQVLGATSFSGTPDNPLIFLKEISSNGNCQTVDVIFPSFPFFLYTNPRWLAYLLEPLLEHQLSGQYPNRYSMHDLGAHFPNETGHPDGRDEYMPVEECGDMLIMGLSLVHSLQRGDGSVSDGLAAKPLCAPAKATSVVVRDRDESYFPLSVPASLSHCEHDPYIDYNDGVWRGTPGGKKLAKQWVDRTYILWKQWTKYLVDFSLEPENQLSTDDFAGWLANQTNLALKGIVGIKAMSELAGVMEYHTEQAQYANISETYIKKWEEYGMSRDGGHAKLAYHWYGSWTTLYSLFADSILCFHSTKMDANPPGTSSKIPHHPGLEVDVPTAHSGQQPLTGHRKPSKSGPSWRRTISSYIFRTTSSSNKNAKPTQSSPKDFIPHHIYTAQSHFYSLVMQRYGLPLDSRHLYTKSDWAFEVGSVASPAVRKEIIDRHAVWLNETRTDKPMTDLYDTETSEFPGVTFYARPVVGAHFAMLAMERSCWN</sequence>
<keyword evidence="6" id="KW-1185">Reference proteome</keyword>
<evidence type="ECO:0000256" key="1">
    <source>
        <dbReference type="SAM" id="MobiDB-lite"/>
    </source>
</evidence>
<evidence type="ECO:0000313" key="6">
    <source>
        <dbReference type="Proteomes" id="UP000504638"/>
    </source>
</evidence>
<feature type="domain" description="Glutaminase A N-terminal" evidence="4">
    <location>
        <begin position="127"/>
        <end position="351"/>
    </location>
</feature>
<feature type="domain" description="Glutaminase A central" evidence="3">
    <location>
        <begin position="553"/>
        <end position="670"/>
    </location>
</feature>
<reference evidence="7" key="3">
    <citation type="submission" date="2025-04" db="UniProtKB">
        <authorList>
            <consortium name="RefSeq"/>
        </authorList>
    </citation>
    <scope>IDENTIFICATION</scope>
    <source>
        <strain evidence="7">CBS 781.70</strain>
    </source>
</reference>
<dbReference type="AlphaFoldDB" id="A0A6G1GE04"/>
<evidence type="ECO:0000313" key="7">
    <source>
        <dbReference type="RefSeq" id="XP_033537958.1"/>
    </source>
</evidence>
<dbReference type="Pfam" id="PF17168">
    <property type="entry name" value="DUF5127"/>
    <property type="match status" value="1"/>
</dbReference>
<feature type="domain" description="Glutaminase A central" evidence="3">
    <location>
        <begin position="747"/>
        <end position="845"/>
    </location>
</feature>
<dbReference type="GeneID" id="54414260"/>
<feature type="region of interest" description="Disordered" evidence="1">
    <location>
        <begin position="679"/>
        <end position="719"/>
    </location>
</feature>
<protein>
    <submittedName>
        <fullName evidence="5 7">DUF1793-domain-containing protein</fullName>
    </submittedName>
</protein>
<dbReference type="OrthoDB" id="431715at2759"/>